<protein>
    <submittedName>
        <fullName evidence="2">Putative intracellular protease/amidase</fullName>
    </submittedName>
</protein>
<dbReference type="RefSeq" id="WP_090163947.1">
    <property type="nucleotide sequence ID" value="NZ_FMWK01000018.1"/>
</dbReference>
<dbReference type="InterPro" id="IPR002818">
    <property type="entry name" value="DJ-1/PfpI"/>
</dbReference>
<dbReference type="InterPro" id="IPR052158">
    <property type="entry name" value="INH-QAR"/>
</dbReference>
<evidence type="ECO:0000313" key="2">
    <source>
        <dbReference type="EMBL" id="SCZ81081.1"/>
    </source>
</evidence>
<dbReference type="Proteomes" id="UP000199428">
    <property type="component" value="Unassembled WGS sequence"/>
</dbReference>
<reference evidence="2 3" key="1">
    <citation type="submission" date="2016-10" db="EMBL/GenBank/DDBJ databases">
        <authorList>
            <person name="de Groot N.N."/>
        </authorList>
    </citation>
    <scope>NUCLEOTIDE SEQUENCE [LARGE SCALE GENOMIC DNA]</scope>
    <source>
        <strain evidence="2 3">DSM 10317</strain>
    </source>
</reference>
<accession>A0A1G5S5R8</accession>
<sequence length="170" mass="18871">MKTVVLLYETCCIYEIVITNYFLQCCDHEIVFATTDGKPVTAQEKFSLNATCALKDINPKEIELLLVPGGDISSIANEEVYSFIRAVVDNKQLVAGICNGVDELDNAGILEGIQSTHSTEEALVVGDYVITARANMYVDMAIAIGKKMNLFADEADLQETIDFWKYHKTF</sequence>
<dbReference type="AlphaFoldDB" id="A0A1G5S5R8"/>
<name>A0A1G5S5R8_PSEXY</name>
<evidence type="ECO:0000313" key="3">
    <source>
        <dbReference type="Proteomes" id="UP000199428"/>
    </source>
</evidence>
<dbReference type="EMBL" id="FMWK01000018">
    <property type="protein sequence ID" value="SCZ81081.1"/>
    <property type="molecule type" value="Genomic_DNA"/>
</dbReference>
<proteinExistence type="predicted"/>
<keyword evidence="2" id="KW-0378">Hydrolase</keyword>
<dbReference type="GO" id="GO:0006508">
    <property type="term" value="P:proteolysis"/>
    <property type="evidence" value="ECO:0007669"/>
    <property type="project" value="UniProtKB-KW"/>
</dbReference>
<keyword evidence="2" id="KW-0645">Protease</keyword>
<dbReference type="Pfam" id="PF01965">
    <property type="entry name" value="DJ-1_PfpI"/>
    <property type="match status" value="1"/>
</dbReference>
<dbReference type="SUPFAM" id="SSF52317">
    <property type="entry name" value="Class I glutamine amidotransferase-like"/>
    <property type="match status" value="1"/>
</dbReference>
<dbReference type="InterPro" id="IPR029062">
    <property type="entry name" value="Class_I_gatase-like"/>
</dbReference>
<dbReference type="PANTHER" id="PTHR43130:SF3">
    <property type="entry name" value="HTH-TYPE TRANSCRIPTIONAL REGULATOR RV1931C"/>
    <property type="match status" value="1"/>
</dbReference>
<dbReference type="PANTHER" id="PTHR43130">
    <property type="entry name" value="ARAC-FAMILY TRANSCRIPTIONAL REGULATOR"/>
    <property type="match status" value="1"/>
</dbReference>
<organism evidence="2 3">
    <name type="scientific">Pseudobutyrivibrio xylanivorans</name>
    <dbReference type="NCBI Taxonomy" id="185007"/>
    <lineage>
        <taxon>Bacteria</taxon>
        <taxon>Bacillati</taxon>
        <taxon>Bacillota</taxon>
        <taxon>Clostridia</taxon>
        <taxon>Lachnospirales</taxon>
        <taxon>Lachnospiraceae</taxon>
        <taxon>Pseudobutyrivibrio</taxon>
    </lineage>
</organism>
<feature type="domain" description="DJ-1/PfpI" evidence="1">
    <location>
        <begin position="2"/>
        <end position="117"/>
    </location>
</feature>
<dbReference type="GO" id="GO:0008233">
    <property type="term" value="F:peptidase activity"/>
    <property type="evidence" value="ECO:0007669"/>
    <property type="project" value="UniProtKB-KW"/>
</dbReference>
<gene>
    <name evidence="2" type="ORF">SAMN02910350_02625</name>
</gene>
<evidence type="ECO:0000259" key="1">
    <source>
        <dbReference type="Pfam" id="PF01965"/>
    </source>
</evidence>
<dbReference type="Gene3D" id="3.40.50.880">
    <property type="match status" value="1"/>
</dbReference>